<keyword evidence="2 7" id="KW-0328">Glycosyltransferase</keyword>
<evidence type="ECO:0000256" key="3">
    <source>
        <dbReference type="ARBA" id="ARBA00022679"/>
    </source>
</evidence>
<dbReference type="OrthoDB" id="428346at2759"/>
<comment type="similarity">
    <text evidence="1 7">Belongs to the glycosyltransferase 37 family.</text>
</comment>
<evidence type="ECO:0000256" key="5">
    <source>
        <dbReference type="ARBA" id="ARBA00023180"/>
    </source>
</evidence>
<evidence type="ECO:0000256" key="7">
    <source>
        <dbReference type="RuleBase" id="RU367004"/>
    </source>
</evidence>
<evidence type="ECO:0000313" key="8">
    <source>
        <dbReference type="EMBL" id="GFZ00233.1"/>
    </source>
</evidence>
<gene>
    <name evidence="8" type="ORF">Acr_13g0016320</name>
</gene>
<sequence length="431" mass="49821">MPKDKFLGGLLPSSFSELSCLSRYQSVIYRKPSPHKPSSYLISKIRSYEALHKRCGPYTEPYNRTLNQLKPGRVIGNNGCKYVVHLWMSHSGLGNRLLSLASSFLYAILTKRVLLIDQGHNMNSLLCEPFPETTWVLPSDFPIKNQFKSFDKKSPNCYGTMLKNKTINTSMDKSLPSFLYLNLIYDYDEYDKHFFCDKDQGFVKKVPWLILRSDQYFIPSLFLIPSFEKQLTKLFPKKQELFFTTWVGTFSTPRIEKICCPKLYPIPKILFLIHQKNPKTKAVLITSLNSWYFEEIRNTYWQNPTSTGEVISVYQPSHEEFQQIGNPTHDIKALAEIYLLSLMDVLVTSPWSTFGYVAQGLGALKPWVLNNPHKEMSFDSPCHRARSMEPCFHFPPFYDCEAKTESDTGARVPYVGHCEDTSWGLKLFDDH</sequence>
<evidence type="ECO:0000256" key="4">
    <source>
        <dbReference type="ARBA" id="ARBA00023034"/>
    </source>
</evidence>
<name>A0A7J0FND2_9ERIC</name>
<dbReference type="PANTHER" id="PTHR31889:SF2">
    <property type="entry name" value="FUCOSYLTRANSFERASE 3"/>
    <property type="match status" value="1"/>
</dbReference>
<evidence type="ECO:0000256" key="1">
    <source>
        <dbReference type="ARBA" id="ARBA00010481"/>
    </source>
</evidence>
<dbReference type="Pfam" id="PF03254">
    <property type="entry name" value="XG_FTase"/>
    <property type="match status" value="2"/>
</dbReference>
<dbReference type="EMBL" id="BJWL01000013">
    <property type="protein sequence ID" value="GFZ00233.1"/>
    <property type="molecule type" value="Genomic_DNA"/>
</dbReference>
<dbReference type="Gene3D" id="3.40.50.11340">
    <property type="match status" value="1"/>
</dbReference>
<dbReference type="AlphaFoldDB" id="A0A7J0FND2"/>
<dbReference type="GO" id="GO:0009969">
    <property type="term" value="P:xyloglucan biosynthetic process"/>
    <property type="evidence" value="ECO:0007669"/>
    <property type="project" value="TreeGrafter"/>
</dbReference>
<protein>
    <recommendedName>
        <fullName evidence="7">Fucosyltransferase</fullName>
        <ecNumber evidence="7">2.4.1.-</ecNumber>
    </recommendedName>
</protein>
<evidence type="ECO:0000256" key="2">
    <source>
        <dbReference type="ARBA" id="ARBA00022676"/>
    </source>
</evidence>
<dbReference type="GO" id="GO:0008107">
    <property type="term" value="F:galactoside 2-alpha-L-fucosyltransferase activity"/>
    <property type="evidence" value="ECO:0007669"/>
    <property type="project" value="InterPro"/>
</dbReference>
<evidence type="ECO:0000313" key="9">
    <source>
        <dbReference type="Proteomes" id="UP000585474"/>
    </source>
</evidence>
<dbReference type="GO" id="GO:0071555">
    <property type="term" value="P:cell wall organization"/>
    <property type="evidence" value="ECO:0007669"/>
    <property type="project" value="UniProtKB-UniRule"/>
</dbReference>
<reference evidence="8 9" key="1">
    <citation type="submission" date="2019-07" db="EMBL/GenBank/DDBJ databases">
        <title>De Novo Assembly of kiwifruit Actinidia rufa.</title>
        <authorList>
            <person name="Sugita-Konishi S."/>
            <person name="Sato K."/>
            <person name="Mori E."/>
            <person name="Abe Y."/>
            <person name="Kisaki G."/>
            <person name="Hamano K."/>
            <person name="Suezawa K."/>
            <person name="Otani M."/>
            <person name="Fukuda T."/>
            <person name="Manabe T."/>
            <person name="Gomi K."/>
            <person name="Tabuchi M."/>
            <person name="Akimitsu K."/>
            <person name="Kataoka I."/>
        </authorList>
    </citation>
    <scope>NUCLEOTIDE SEQUENCE [LARGE SCALE GENOMIC DNA]</scope>
    <source>
        <strain evidence="9">cv. Fuchu</strain>
    </source>
</reference>
<keyword evidence="6 7" id="KW-0961">Cell wall biogenesis/degradation</keyword>
<organism evidence="8 9">
    <name type="scientific">Actinidia rufa</name>
    <dbReference type="NCBI Taxonomy" id="165716"/>
    <lineage>
        <taxon>Eukaryota</taxon>
        <taxon>Viridiplantae</taxon>
        <taxon>Streptophyta</taxon>
        <taxon>Embryophyta</taxon>
        <taxon>Tracheophyta</taxon>
        <taxon>Spermatophyta</taxon>
        <taxon>Magnoliopsida</taxon>
        <taxon>eudicotyledons</taxon>
        <taxon>Gunneridae</taxon>
        <taxon>Pentapetalae</taxon>
        <taxon>asterids</taxon>
        <taxon>Ericales</taxon>
        <taxon>Actinidiaceae</taxon>
        <taxon>Actinidia</taxon>
    </lineage>
</organism>
<keyword evidence="3 7" id="KW-0808">Transferase</keyword>
<accession>A0A7J0FND2</accession>
<dbReference type="FunFam" id="3.40.50.11340:FF:000005">
    <property type="entry name" value="Galactoside 2-alpha-L-fucosyltransferase"/>
    <property type="match status" value="1"/>
</dbReference>
<comment type="caution">
    <text evidence="8">The sequence shown here is derived from an EMBL/GenBank/DDBJ whole genome shotgun (WGS) entry which is preliminary data.</text>
</comment>
<dbReference type="InterPro" id="IPR004938">
    <property type="entry name" value="XG_FTase"/>
</dbReference>
<evidence type="ECO:0000256" key="6">
    <source>
        <dbReference type="ARBA" id="ARBA00023316"/>
    </source>
</evidence>
<proteinExistence type="inferred from homology"/>
<dbReference type="EC" id="2.4.1.-" evidence="7"/>
<comment type="subcellular location">
    <subcellularLocation>
        <location evidence="7">Golgi apparatus</location>
        <location evidence="7">Golgi stack membrane</location>
        <topology evidence="7">Single-pass type II membrane protein</topology>
    </subcellularLocation>
</comment>
<dbReference type="GO" id="GO:0032580">
    <property type="term" value="C:Golgi cisterna membrane"/>
    <property type="evidence" value="ECO:0007669"/>
    <property type="project" value="UniProtKB-SubCell"/>
</dbReference>
<dbReference type="PANTHER" id="PTHR31889">
    <property type="entry name" value="FUCOSYLTRANSFERASE 2-RELATED"/>
    <property type="match status" value="1"/>
</dbReference>
<keyword evidence="9" id="KW-1185">Reference proteome</keyword>
<dbReference type="GO" id="GO:0042546">
    <property type="term" value="P:cell wall biogenesis"/>
    <property type="evidence" value="ECO:0007669"/>
    <property type="project" value="InterPro"/>
</dbReference>
<comment type="function">
    <text evidence="7">May be involved in cell wall biosynthesis.</text>
</comment>
<dbReference type="Proteomes" id="UP000585474">
    <property type="component" value="Unassembled WGS sequence"/>
</dbReference>
<keyword evidence="5" id="KW-0325">Glycoprotein</keyword>
<keyword evidence="4 7" id="KW-0333">Golgi apparatus</keyword>